<dbReference type="Gene3D" id="1.20.1250.20">
    <property type="entry name" value="MFS general substrate transporter like domains"/>
    <property type="match status" value="1"/>
</dbReference>
<organism evidence="9 10">
    <name type="scientific">Heracleum sosnowskyi</name>
    <dbReference type="NCBI Taxonomy" id="360622"/>
    <lineage>
        <taxon>Eukaryota</taxon>
        <taxon>Viridiplantae</taxon>
        <taxon>Streptophyta</taxon>
        <taxon>Embryophyta</taxon>
        <taxon>Tracheophyta</taxon>
        <taxon>Spermatophyta</taxon>
        <taxon>Magnoliopsida</taxon>
        <taxon>eudicotyledons</taxon>
        <taxon>Gunneridae</taxon>
        <taxon>Pentapetalae</taxon>
        <taxon>asterids</taxon>
        <taxon>campanulids</taxon>
        <taxon>Apiales</taxon>
        <taxon>Apiaceae</taxon>
        <taxon>Apioideae</taxon>
        <taxon>apioid superclade</taxon>
        <taxon>Tordylieae</taxon>
        <taxon>Tordyliinae</taxon>
        <taxon>Heracleum</taxon>
    </lineage>
</organism>
<feature type="transmembrane region" description="Helical" evidence="7">
    <location>
        <begin position="211"/>
        <end position="230"/>
    </location>
</feature>
<keyword evidence="2 7" id="KW-0812">Transmembrane</keyword>
<dbReference type="GO" id="GO:0022857">
    <property type="term" value="F:transmembrane transporter activity"/>
    <property type="evidence" value="ECO:0007669"/>
    <property type="project" value="InterPro"/>
</dbReference>
<comment type="subcellular location">
    <subcellularLocation>
        <location evidence="1">Membrane</location>
        <topology evidence="1">Multi-pass membrane protein</topology>
    </subcellularLocation>
</comment>
<reference evidence="9" key="2">
    <citation type="submission" date="2023-05" db="EMBL/GenBank/DDBJ databases">
        <authorList>
            <person name="Schelkunov M.I."/>
        </authorList>
    </citation>
    <scope>NUCLEOTIDE SEQUENCE</scope>
    <source>
        <strain evidence="9">Hsosn_3</strain>
        <tissue evidence="9">Leaf</tissue>
    </source>
</reference>
<dbReference type="InterPro" id="IPR020846">
    <property type="entry name" value="MFS_dom"/>
</dbReference>
<feature type="transmembrane region" description="Helical" evidence="7">
    <location>
        <begin position="116"/>
        <end position="138"/>
    </location>
</feature>
<evidence type="ECO:0000256" key="6">
    <source>
        <dbReference type="ARBA" id="ARBA00049011"/>
    </source>
</evidence>
<feature type="transmembrane region" description="Helical" evidence="7">
    <location>
        <begin position="347"/>
        <end position="370"/>
    </location>
</feature>
<evidence type="ECO:0000313" key="9">
    <source>
        <dbReference type="EMBL" id="KAK1365392.1"/>
    </source>
</evidence>
<sequence length="540" mass="59642">MKAFQENVSIQMMDEEDKEMELKLELKVDQVIEEYVGSLGFSQVLHVFLVSIAWIFDAQNTLVTIFTDAKPPAWSNAGAGGEVSSVCGLPAGSWTWIGGKESSVISEWDLVCDRKFLAAAPASLFFFGSVLGAAFYGWIGDAVLGRKKTVLLSCILTSITTFLTSISPNIWVYALLRFASGFVRCGIGICCLVLATEAVGRKWRGQVGQYGFFLFTVGFLTLPLIAYPYRTCWRKIYRVISILPLVYSLLIIPFVSESPRWLAVKGRNKEALDVLGRYARLNGKKLPPNLSLSEPSFGGTGGQAKTSIWSTKWATSRMILVMIAGFGVGCVYYGIQLNVENLNFNLYISVMINALMEIPAMAIGTILLSYTNRRPQLSWSAFIAGVSSIICIFLSRVLRKDRDKMKGSWTQLSTEVVGLMAASRAFDMLYIVCLELFPTHVRNFAVSLLRQSLMLGASVAPLLVAIGRVSPSLSFLSFGILSICSGLLCLYLPETKDAPLYETLEQQEEEEKLTSHVKDSLDLEKYEDSQNLMVASNVAE</sequence>
<evidence type="ECO:0000256" key="1">
    <source>
        <dbReference type="ARBA" id="ARBA00004141"/>
    </source>
</evidence>
<dbReference type="Proteomes" id="UP001237642">
    <property type="component" value="Unassembled WGS sequence"/>
</dbReference>
<feature type="domain" description="Major facilitator superfamily (MFS) profile" evidence="8">
    <location>
        <begin position="46"/>
        <end position="497"/>
    </location>
</feature>
<feature type="transmembrane region" description="Helical" evidence="7">
    <location>
        <begin position="236"/>
        <end position="255"/>
    </location>
</feature>
<evidence type="ECO:0000256" key="2">
    <source>
        <dbReference type="ARBA" id="ARBA00022692"/>
    </source>
</evidence>
<evidence type="ECO:0000256" key="4">
    <source>
        <dbReference type="ARBA" id="ARBA00023136"/>
    </source>
</evidence>
<keyword evidence="10" id="KW-1185">Reference proteome</keyword>
<comment type="catalytic activity">
    <reaction evidence="6">
        <text>phosphate(in) + H(+)(in) = phosphate(out) + H(+)(out)</text>
        <dbReference type="Rhea" id="RHEA:29939"/>
        <dbReference type="ChEBI" id="CHEBI:15378"/>
        <dbReference type="ChEBI" id="CHEBI:43474"/>
    </reaction>
    <physiologicalReaction direction="right-to-left" evidence="6">
        <dbReference type="Rhea" id="RHEA:29941"/>
    </physiologicalReaction>
</comment>
<keyword evidence="4 7" id="KW-0472">Membrane</keyword>
<dbReference type="PROSITE" id="PS50850">
    <property type="entry name" value="MFS"/>
    <property type="match status" value="1"/>
</dbReference>
<dbReference type="Pfam" id="PF00083">
    <property type="entry name" value="Sugar_tr"/>
    <property type="match status" value="1"/>
</dbReference>
<evidence type="ECO:0000256" key="7">
    <source>
        <dbReference type="SAM" id="Phobius"/>
    </source>
</evidence>
<evidence type="ECO:0000256" key="5">
    <source>
        <dbReference type="ARBA" id="ARBA00044504"/>
    </source>
</evidence>
<evidence type="ECO:0000256" key="3">
    <source>
        <dbReference type="ARBA" id="ARBA00022989"/>
    </source>
</evidence>
<comment type="similarity">
    <text evidence="5">Belongs to the major facilitator superfamily. Phosphate:H(+) symporter (TC 2.A.1.9) family.</text>
</comment>
<feature type="transmembrane region" description="Helical" evidence="7">
    <location>
        <begin position="178"/>
        <end position="199"/>
    </location>
</feature>
<keyword evidence="3 7" id="KW-1133">Transmembrane helix</keyword>
<evidence type="ECO:0000259" key="8">
    <source>
        <dbReference type="PROSITE" id="PS50850"/>
    </source>
</evidence>
<proteinExistence type="inferred from homology"/>
<reference evidence="9" key="1">
    <citation type="submission" date="2023-02" db="EMBL/GenBank/DDBJ databases">
        <title>Genome of toxic invasive species Heracleum sosnowskyi carries increased number of genes despite the absence of recent whole-genome duplications.</title>
        <authorList>
            <person name="Schelkunov M."/>
            <person name="Shtratnikova V."/>
            <person name="Makarenko M."/>
            <person name="Klepikova A."/>
            <person name="Omelchenko D."/>
            <person name="Novikova G."/>
            <person name="Obukhova E."/>
            <person name="Bogdanov V."/>
            <person name="Penin A."/>
            <person name="Logacheva M."/>
        </authorList>
    </citation>
    <scope>NUCLEOTIDE SEQUENCE</scope>
    <source>
        <strain evidence="9">Hsosn_3</strain>
        <tissue evidence="9">Leaf</tissue>
    </source>
</reference>
<dbReference type="PANTHER" id="PTHR24064">
    <property type="entry name" value="SOLUTE CARRIER FAMILY 22 MEMBER"/>
    <property type="match status" value="1"/>
</dbReference>
<dbReference type="EMBL" id="JAUIZM010000009">
    <property type="protein sequence ID" value="KAK1365392.1"/>
    <property type="molecule type" value="Genomic_DNA"/>
</dbReference>
<name>A0AAD8HD92_9APIA</name>
<dbReference type="InterPro" id="IPR036259">
    <property type="entry name" value="MFS_trans_sf"/>
</dbReference>
<gene>
    <name evidence="9" type="ORF">POM88_040953</name>
</gene>
<comment type="caution">
    <text evidence="9">The sequence shown here is derived from an EMBL/GenBank/DDBJ whole genome shotgun (WGS) entry which is preliminary data.</text>
</comment>
<dbReference type="InterPro" id="IPR005828">
    <property type="entry name" value="MFS_sugar_transport-like"/>
</dbReference>
<dbReference type="AlphaFoldDB" id="A0AAD8HD92"/>
<dbReference type="SUPFAM" id="SSF103473">
    <property type="entry name" value="MFS general substrate transporter"/>
    <property type="match status" value="1"/>
</dbReference>
<protein>
    <submittedName>
        <fullName evidence="9">Organic cation/carnitine transporter 1</fullName>
    </submittedName>
</protein>
<evidence type="ECO:0000313" key="10">
    <source>
        <dbReference type="Proteomes" id="UP001237642"/>
    </source>
</evidence>
<feature type="transmembrane region" description="Helical" evidence="7">
    <location>
        <begin position="377"/>
        <end position="397"/>
    </location>
</feature>
<feature type="transmembrane region" description="Helical" evidence="7">
    <location>
        <begin position="150"/>
        <end position="172"/>
    </location>
</feature>
<feature type="transmembrane region" description="Helical" evidence="7">
    <location>
        <begin position="318"/>
        <end position="335"/>
    </location>
</feature>
<dbReference type="GO" id="GO:0016020">
    <property type="term" value="C:membrane"/>
    <property type="evidence" value="ECO:0007669"/>
    <property type="project" value="UniProtKB-SubCell"/>
</dbReference>
<accession>A0AAD8HD92</accession>